<evidence type="ECO:0000256" key="1">
    <source>
        <dbReference type="SAM" id="MobiDB-lite"/>
    </source>
</evidence>
<gene>
    <name evidence="2" type="ORF">Cgig2_026995</name>
</gene>
<proteinExistence type="predicted"/>
<comment type="caution">
    <text evidence="2">The sequence shown here is derived from an EMBL/GenBank/DDBJ whole genome shotgun (WGS) entry which is preliminary data.</text>
</comment>
<sequence>MKEPSKIGSSRKGNYQNKDKKASCSSNIEVQEINCYTEYTPIKTTYMQALDRLLAKGKINLPEIKPETKLIMEELNKIDMSSDTMSEEMIASIITSTVTITFNSEDLPLRGIAHNNTLYLNTTCLQKHVPLSLLDNGSVVNVYPLRIVKRWGIRANKLSTAPTHLRAYDNLRRLVLGTILLPINVGFIEKNMEFQVRHPSYL</sequence>
<dbReference type="EMBL" id="JAKOGI010000649">
    <property type="protein sequence ID" value="KAJ8431969.1"/>
    <property type="molecule type" value="Genomic_DNA"/>
</dbReference>
<reference evidence="2" key="1">
    <citation type="submission" date="2022-04" db="EMBL/GenBank/DDBJ databases">
        <title>Carnegiea gigantea Genome sequencing and assembly v2.</title>
        <authorList>
            <person name="Copetti D."/>
            <person name="Sanderson M.J."/>
            <person name="Burquez A."/>
            <person name="Wojciechowski M.F."/>
        </authorList>
    </citation>
    <scope>NUCLEOTIDE SEQUENCE</scope>
    <source>
        <strain evidence="2">SGP5-SGP5p</strain>
        <tissue evidence="2">Aerial part</tissue>
    </source>
</reference>
<name>A0A9Q1Q844_9CARY</name>
<feature type="compositionally biased region" description="Polar residues" evidence="1">
    <location>
        <begin position="7"/>
        <end position="16"/>
    </location>
</feature>
<keyword evidence="3" id="KW-1185">Reference proteome</keyword>
<protein>
    <submittedName>
        <fullName evidence="2">Uncharacterized protein</fullName>
    </submittedName>
</protein>
<dbReference type="Proteomes" id="UP001153076">
    <property type="component" value="Unassembled WGS sequence"/>
</dbReference>
<evidence type="ECO:0000313" key="3">
    <source>
        <dbReference type="Proteomes" id="UP001153076"/>
    </source>
</evidence>
<dbReference type="OrthoDB" id="1724165at2759"/>
<dbReference type="AlphaFoldDB" id="A0A9Q1Q844"/>
<feature type="region of interest" description="Disordered" evidence="1">
    <location>
        <begin position="1"/>
        <end position="21"/>
    </location>
</feature>
<accession>A0A9Q1Q844</accession>
<evidence type="ECO:0000313" key="2">
    <source>
        <dbReference type="EMBL" id="KAJ8431969.1"/>
    </source>
</evidence>
<organism evidence="2 3">
    <name type="scientific">Carnegiea gigantea</name>
    <dbReference type="NCBI Taxonomy" id="171969"/>
    <lineage>
        <taxon>Eukaryota</taxon>
        <taxon>Viridiplantae</taxon>
        <taxon>Streptophyta</taxon>
        <taxon>Embryophyta</taxon>
        <taxon>Tracheophyta</taxon>
        <taxon>Spermatophyta</taxon>
        <taxon>Magnoliopsida</taxon>
        <taxon>eudicotyledons</taxon>
        <taxon>Gunneridae</taxon>
        <taxon>Pentapetalae</taxon>
        <taxon>Caryophyllales</taxon>
        <taxon>Cactineae</taxon>
        <taxon>Cactaceae</taxon>
        <taxon>Cactoideae</taxon>
        <taxon>Echinocereeae</taxon>
        <taxon>Carnegiea</taxon>
    </lineage>
</organism>